<dbReference type="PANTHER" id="PTHR11695">
    <property type="entry name" value="ALCOHOL DEHYDROGENASE RELATED"/>
    <property type="match status" value="1"/>
</dbReference>
<evidence type="ECO:0008006" key="3">
    <source>
        <dbReference type="Google" id="ProtNLM"/>
    </source>
</evidence>
<dbReference type="AlphaFoldDB" id="A0AAV0AZS6"/>
<sequence>MLGWFKRKLGRPSRTYSDGYLTQPRFTQSQDSVFEAAPATSASASLSPVFEPVISPKKNKTIQNPPVKSLEEAPKNYQGLAERECSHYNFSDHGKTFIPGRSFFGKVIGLGKRVKRTKKGDLVYGLQDYSKSGILAEQIKVSEDLVARAPSFIGLNHEKRLTADQVACLPLLAVPAFLITSSVCEGLPKGSKIMILNGHKGVGRLMLRMINNFRSTRDLWVTTHVPASGAGNLVDLDRLCSELQQEGARDVVVSENVVELLESEHECSYDAILDTIGGRSIYDGCRRLLHHHGLFATSVGEPNEGILKPRMRALRRQFFKKGSKHLAYWCVNPLDRFDSTEPQEIRLVLETVTEWIESGYLRGDNIVGDEVTFKKSAQVFIESLDTLLSATNSSDIVEANNFYEDSKMISDVY</sequence>
<dbReference type="EMBL" id="CALTRL010002600">
    <property type="protein sequence ID" value="CAH7676147.1"/>
    <property type="molecule type" value="Genomic_DNA"/>
</dbReference>
<dbReference type="InterPro" id="IPR050700">
    <property type="entry name" value="YIM1/Zinc_Alcohol_DH_Fams"/>
</dbReference>
<dbReference type="Gene3D" id="3.90.180.10">
    <property type="entry name" value="Medium-chain alcohol dehydrogenases, catalytic domain"/>
    <property type="match status" value="1"/>
</dbReference>
<reference evidence="1" key="1">
    <citation type="submission" date="2022-06" db="EMBL/GenBank/DDBJ databases">
        <authorList>
            <consortium name="SYNGENTA / RWTH Aachen University"/>
        </authorList>
    </citation>
    <scope>NUCLEOTIDE SEQUENCE</scope>
</reference>
<accession>A0AAV0AZS6</accession>
<dbReference type="GO" id="GO:0005739">
    <property type="term" value="C:mitochondrion"/>
    <property type="evidence" value="ECO:0007669"/>
    <property type="project" value="TreeGrafter"/>
</dbReference>
<comment type="caution">
    <text evidence="1">The sequence shown here is derived from an EMBL/GenBank/DDBJ whole genome shotgun (WGS) entry which is preliminary data.</text>
</comment>
<keyword evidence="2" id="KW-1185">Reference proteome</keyword>
<name>A0AAV0AZS6_PHAPC</name>
<proteinExistence type="predicted"/>
<dbReference type="SUPFAM" id="SSF50129">
    <property type="entry name" value="GroES-like"/>
    <property type="match status" value="1"/>
</dbReference>
<evidence type="ECO:0000313" key="1">
    <source>
        <dbReference type="EMBL" id="CAH7676147.1"/>
    </source>
</evidence>
<dbReference type="PANTHER" id="PTHR11695:SF294">
    <property type="entry name" value="RETICULON-4-INTERACTING PROTEIN 1, MITOCHONDRIAL"/>
    <property type="match status" value="1"/>
</dbReference>
<dbReference type="InterPro" id="IPR011032">
    <property type="entry name" value="GroES-like_sf"/>
</dbReference>
<evidence type="ECO:0000313" key="2">
    <source>
        <dbReference type="Proteomes" id="UP001153365"/>
    </source>
</evidence>
<dbReference type="Gene3D" id="3.40.50.720">
    <property type="entry name" value="NAD(P)-binding Rossmann-like Domain"/>
    <property type="match status" value="1"/>
</dbReference>
<dbReference type="Proteomes" id="UP001153365">
    <property type="component" value="Unassembled WGS sequence"/>
</dbReference>
<protein>
    <recommendedName>
        <fullName evidence="3">Enoyl reductase (ER) domain-containing protein</fullName>
    </recommendedName>
</protein>
<organism evidence="1 2">
    <name type="scientific">Phakopsora pachyrhizi</name>
    <name type="common">Asian soybean rust disease fungus</name>
    <dbReference type="NCBI Taxonomy" id="170000"/>
    <lineage>
        <taxon>Eukaryota</taxon>
        <taxon>Fungi</taxon>
        <taxon>Dikarya</taxon>
        <taxon>Basidiomycota</taxon>
        <taxon>Pucciniomycotina</taxon>
        <taxon>Pucciniomycetes</taxon>
        <taxon>Pucciniales</taxon>
        <taxon>Phakopsoraceae</taxon>
        <taxon>Phakopsora</taxon>
    </lineage>
</organism>
<gene>
    <name evidence="1" type="ORF">PPACK8108_LOCUS11249</name>
</gene>